<dbReference type="InterPro" id="IPR057326">
    <property type="entry name" value="KR_dom"/>
</dbReference>
<organism evidence="2 3">
    <name type="scientific">Rhodosorus marinus</name>
    <dbReference type="NCBI Taxonomy" id="101924"/>
    <lineage>
        <taxon>Eukaryota</taxon>
        <taxon>Rhodophyta</taxon>
        <taxon>Stylonematophyceae</taxon>
        <taxon>Stylonematales</taxon>
        <taxon>Stylonemataceae</taxon>
        <taxon>Rhodosorus</taxon>
    </lineage>
</organism>
<gene>
    <name evidence="2" type="ORF">NDN08_002690</name>
</gene>
<dbReference type="AlphaFoldDB" id="A0AAV8UUF3"/>
<dbReference type="PANTHER" id="PTHR48079:SF6">
    <property type="entry name" value="NAD(P)-BINDING DOMAIN-CONTAINING PROTEIN-RELATED"/>
    <property type="match status" value="1"/>
</dbReference>
<comment type="caution">
    <text evidence="2">The sequence shown here is derived from an EMBL/GenBank/DDBJ whole genome shotgun (WGS) entry which is preliminary data.</text>
</comment>
<feature type="domain" description="Ketoreductase" evidence="1">
    <location>
        <begin position="25"/>
        <end position="166"/>
    </location>
</feature>
<dbReference type="Gene3D" id="3.40.50.720">
    <property type="entry name" value="NAD(P)-binding Rossmann-like Domain"/>
    <property type="match status" value="1"/>
</dbReference>
<evidence type="ECO:0000259" key="1">
    <source>
        <dbReference type="SMART" id="SM00822"/>
    </source>
</evidence>
<dbReference type="SUPFAM" id="SSF51735">
    <property type="entry name" value="NAD(P)-binding Rossmann-fold domains"/>
    <property type="match status" value="1"/>
</dbReference>
<name>A0AAV8UUF3_9RHOD</name>
<dbReference type="InterPro" id="IPR001509">
    <property type="entry name" value="Epimerase_deHydtase"/>
</dbReference>
<dbReference type="Pfam" id="PF01370">
    <property type="entry name" value="Epimerase"/>
    <property type="match status" value="1"/>
</dbReference>
<dbReference type="EMBL" id="JAMWBK010000004">
    <property type="protein sequence ID" value="KAJ8906195.1"/>
    <property type="molecule type" value="Genomic_DNA"/>
</dbReference>
<evidence type="ECO:0000313" key="3">
    <source>
        <dbReference type="Proteomes" id="UP001157974"/>
    </source>
</evidence>
<dbReference type="Proteomes" id="UP001157974">
    <property type="component" value="Unassembled WGS sequence"/>
</dbReference>
<dbReference type="InterPro" id="IPR036291">
    <property type="entry name" value="NAD(P)-bd_dom_sf"/>
</dbReference>
<protein>
    <recommendedName>
        <fullName evidence="1">Ketoreductase domain-containing protein</fullName>
    </recommendedName>
</protein>
<dbReference type="SMART" id="SM00822">
    <property type="entry name" value="PKS_KR"/>
    <property type="match status" value="1"/>
</dbReference>
<accession>A0AAV8UUF3</accession>
<sequence length="363" mass="39542">MKQVGFVVSVMSSRPTMASAKDSHKRVLVTGATGFVGSSLCSTLLQHGYKVHVLRRSMRGAEELDALNVVSHIGDVTDLDSVRAALSDGEGEWKAVFHGAGVVAYSSKMSDLMHSVNVDGTRNVITAIQENPSKPRLVHVSSIVSVGYNNSENQPPLNEDSPWDEAKAGKVSYLRTKHAGERLVMQTVAQRTLDAVVVCPSNVVGASDAKKGSRKNQIQAAQGALKFYTHGGINIIGIRQCCDAMVKAMEVGRLGHRYILGGENMLIHDMLSEYSRAAGTSPPSICLPNWVVFLACFIGEVLLDSKSMTLERAEVITKYHYFDSSKAVRELGLDTSGARDAIRESVNWMIEHNYVHARKLKES</sequence>
<evidence type="ECO:0000313" key="2">
    <source>
        <dbReference type="EMBL" id="KAJ8906195.1"/>
    </source>
</evidence>
<reference evidence="2 3" key="1">
    <citation type="journal article" date="2023" name="Nat. Commun.">
        <title>Origin of minicircular mitochondrial genomes in red algae.</title>
        <authorList>
            <person name="Lee Y."/>
            <person name="Cho C.H."/>
            <person name="Lee Y.M."/>
            <person name="Park S.I."/>
            <person name="Yang J.H."/>
            <person name="West J.A."/>
            <person name="Bhattacharya D."/>
            <person name="Yoon H.S."/>
        </authorList>
    </citation>
    <scope>NUCLEOTIDE SEQUENCE [LARGE SCALE GENOMIC DNA]</scope>
    <source>
        <strain evidence="2 3">CCMP1338</strain>
        <tissue evidence="2">Whole cell</tissue>
    </source>
</reference>
<dbReference type="GO" id="GO:0005737">
    <property type="term" value="C:cytoplasm"/>
    <property type="evidence" value="ECO:0007669"/>
    <property type="project" value="TreeGrafter"/>
</dbReference>
<dbReference type="GO" id="GO:0004029">
    <property type="term" value="F:aldehyde dehydrogenase (NAD+) activity"/>
    <property type="evidence" value="ECO:0007669"/>
    <property type="project" value="TreeGrafter"/>
</dbReference>
<keyword evidence="3" id="KW-1185">Reference proteome</keyword>
<dbReference type="InterPro" id="IPR051783">
    <property type="entry name" value="NAD(P)-dependent_oxidoreduct"/>
</dbReference>
<dbReference type="PANTHER" id="PTHR48079">
    <property type="entry name" value="PROTEIN YEEZ"/>
    <property type="match status" value="1"/>
</dbReference>
<proteinExistence type="predicted"/>